<dbReference type="InterPro" id="IPR013216">
    <property type="entry name" value="Methyltransf_11"/>
</dbReference>
<comment type="caution">
    <text evidence="2">The sequence shown here is derived from an EMBL/GenBank/DDBJ whole genome shotgun (WGS) entry which is preliminary data.</text>
</comment>
<reference evidence="3" key="2">
    <citation type="submission" date="2023-07" db="EMBL/GenBank/DDBJ databases">
        <title>Identification and characterization of horizontal gene transfer across gut microbiota members of farm animals based on homology search.</title>
        <authorList>
            <person name="Schwarzerova J."/>
            <person name="Nykrynova M."/>
            <person name="Jureckova K."/>
            <person name="Cejkova D."/>
            <person name="Rychlik I."/>
        </authorList>
    </citation>
    <scope>NUCLEOTIDE SEQUENCE [LARGE SCALE GENOMIC DNA]</scope>
    <source>
        <strain evidence="3">ET4</strain>
    </source>
</reference>
<dbReference type="InterPro" id="IPR029063">
    <property type="entry name" value="SAM-dependent_MTases_sf"/>
</dbReference>
<evidence type="ECO:0000259" key="1">
    <source>
        <dbReference type="Pfam" id="PF08241"/>
    </source>
</evidence>
<feature type="domain" description="Methyltransferase type 11" evidence="1">
    <location>
        <begin position="192"/>
        <end position="239"/>
    </location>
</feature>
<keyword evidence="2" id="KW-0489">Methyltransferase</keyword>
<evidence type="ECO:0000313" key="2">
    <source>
        <dbReference type="EMBL" id="MDM8145029.1"/>
    </source>
</evidence>
<dbReference type="EMBL" id="JAUDCF010000005">
    <property type="protein sequence ID" value="MDM8145029.1"/>
    <property type="molecule type" value="Genomic_DNA"/>
</dbReference>
<dbReference type="GO" id="GO:0032259">
    <property type="term" value="P:methylation"/>
    <property type="evidence" value="ECO:0007669"/>
    <property type="project" value="UniProtKB-KW"/>
</dbReference>
<accession>A0ABT7U3D4</accession>
<dbReference type="Pfam" id="PF08241">
    <property type="entry name" value="Methyltransf_11"/>
    <property type="match status" value="1"/>
</dbReference>
<evidence type="ECO:0000313" key="3">
    <source>
        <dbReference type="Proteomes" id="UP001228403"/>
    </source>
</evidence>
<keyword evidence="3" id="KW-1185">Reference proteome</keyword>
<name>A0ABT7U3D4_9BACE</name>
<keyword evidence="2" id="KW-0808">Transferase</keyword>
<dbReference type="CDD" id="cd02440">
    <property type="entry name" value="AdoMet_MTases"/>
    <property type="match status" value="1"/>
</dbReference>
<dbReference type="GO" id="GO:0008168">
    <property type="term" value="F:methyltransferase activity"/>
    <property type="evidence" value="ECO:0007669"/>
    <property type="project" value="UniProtKB-KW"/>
</dbReference>
<reference evidence="2 3" key="1">
    <citation type="submission" date="2023-06" db="EMBL/GenBank/DDBJ databases">
        <authorList>
            <person name="Zeman M."/>
            <person name="Kubasova T."/>
            <person name="Jahodarova E."/>
            <person name="Nykrynova M."/>
            <person name="Rychlik I."/>
        </authorList>
    </citation>
    <scope>NUCLEOTIDE SEQUENCE [LARGE SCALE GENOMIC DNA]</scope>
    <source>
        <strain evidence="2 3">ET4</strain>
    </source>
</reference>
<dbReference type="Proteomes" id="UP001228403">
    <property type="component" value="Unassembled WGS sequence"/>
</dbReference>
<organism evidence="2 3">
    <name type="scientific">Bacteroides eggerthii</name>
    <dbReference type="NCBI Taxonomy" id="28111"/>
    <lineage>
        <taxon>Bacteria</taxon>
        <taxon>Pseudomonadati</taxon>
        <taxon>Bacteroidota</taxon>
        <taxon>Bacteroidia</taxon>
        <taxon>Bacteroidales</taxon>
        <taxon>Bacteroidaceae</taxon>
        <taxon>Bacteroides</taxon>
    </lineage>
</organism>
<sequence>MNEDLNKNWYQMVWPFQNSILFFVDQPNLMNIVTDLAQSLNRPVSVFCDFKQENTNGVEVKSNVIFFNFKFTRIRYIEKSRLDVKYSSYYHYINTLSLFIDTIFPEGIILFSENIQLNNFFKEIANRKIISFYSYYKDNKILLSVDLNRIFPSNYLKETCPSNLHIGCGPHCLSGWLNTDINRVLSNVYYLDATRKFPFENETFDFVFSEHLIEHLGFQGAKNMLCEVFRILKPGGVLRIATPDIQFLFELYQHREDPKVKSYLAWSASAFYPDVYDYFKENISFSSPFIISYFFRNWGHQAIFDQETLSYMLRESGFSHVASCSIGNSSYSELCGLESHGKSIPAWANEMETMVLEAYKDK</sequence>
<dbReference type="SUPFAM" id="SSF53335">
    <property type="entry name" value="S-adenosyl-L-methionine-dependent methyltransferases"/>
    <property type="match status" value="1"/>
</dbReference>
<proteinExistence type="predicted"/>
<gene>
    <name evidence="2" type="ORF">QUW02_03645</name>
</gene>
<dbReference type="Gene3D" id="3.40.50.150">
    <property type="entry name" value="Vaccinia Virus protein VP39"/>
    <property type="match status" value="1"/>
</dbReference>
<protein>
    <submittedName>
        <fullName evidence="2">Methyltransferase domain-containing protein</fullName>
    </submittedName>
</protein>